<dbReference type="Proteomes" id="UP000551501">
    <property type="component" value="Unassembled WGS sequence"/>
</dbReference>
<dbReference type="Pfam" id="PF00239">
    <property type="entry name" value="Resolvase"/>
    <property type="match status" value="1"/>
</dbReference>
<evidence type="ECO:0008006" key="5">
    <source>
        <dbReference type="Google" id="ProtNLM"/>
    </source>
</evidence>
<evidence type="ECO:0000259" key="2">
    <source>
        <dbReference type="PROSITE" id="PS51737"/>
    </source>
</evidence>
<dbReference type="PROSITE" id="PS51737">
    <property type="entry name" value="RECOMBINASE_DNA_BIND"/>
    <property type="match status" value="1"/>
</dbReference>
<dbReference type="InterPro" id="IPR011109">
    <property type="entry name" value="DNA_bind_recombinase_dom"/>
</dbReference>
<evidence type="ECO:0000259" key="1">
    <source>
        <dbReference type="PROSITE" id="PS51736"/>
    </source>
</evidence>
<dbReference type="PANTHER" id="PTHR30461">
    <property type="entry name" value="DNA-INVERTASE FROM LAMBDOID PROPHAGE"/>
    <property type="match status" value="1"/>
</dbReference>
<accession>A0A840F0D8</accession>
<proteinExistence type="predicted"/>
<feature type="domain" description="Resolvase/invertase-type recombinase catalytic" evidence="1">
    <location>
        <begin position="1"/>
        <end position="59"/>
    </location>
</feature>
<gene>
    <name evidence="3" type="ORF">BKA16_002636</name>
</gene>
<dbReference type="PROSITE" id="PS51736">
    <property type="entry name" value="RECOMBINASES_3"/>
    <property type="match status" value="1"/>
</dbReference>
<dbReference type="GO" id="GO:0000150">
    <property type="term" value="F:DNA strand exchange activity"/>
    <property type="evidence" value="ECO:0007669"/>
    <property type="project" value="InterPro"/>
</dbReference>
<protein>
    <recommendedName>
        <fullName evidence="5">Recombinase</fullName>
    </recommendedName>
</protein>
<dbReference type="InterPro" id="IPR006119">
    <property type="entry name" value="Resolv_N"/>
</dbReference>
<dbReference type="InterPro" id="IPR036162">
    <property type="entry name" value="Resolvase-like_N_sf"/>
</dbReference>
<dbReference type="InterPro" id="IPR038109">
    <property type="entry name" value="DNA_bind_recomb_sf"/>
</dbReference>
<dbReference type="SUPFAM" id="SSF53041">
    <property type="entry name" value="Resolvase-like"/>
    <property type="match status" value="1"/>
</dbReference>
<dbReference type="GO" id="GO:0003677">
    <property type="term" value="F:DNA binding"/>
    <property type="evidence" value="ECO:0007669"/>
    <property type="project" value="InterPro"/>
</dbReference>
<name>A0A840F0D8_9ACTN</name>
<dbReference type="Gene3D" id="3.90.1750.20">
    <property type="entry name" value="Putative Large Serine Recombinase, Chain B, Domain 2"/>
    <property type="match status" value="1"/>
</dbReference>
<evidence type="ECO:0000313" key="3">
    <source>
        <dbReference type="EMBL" id="MBB4136084.1"/>
    </source>
</evidence>
<keyword evidence="4" id="KW-1185">Reference proteome</keyword>
<feature type="domain" description="Recombinase" evidence="2">
    <location>
        <begin position="67"/>
        <end position="167"/>
    </location>
</feature>
<dbReference type="InterPro" id="IPR050639">
    <property type="entry name" value="SSR_resolvase"/>
</dbReference>
<dbReference type="Pfam" id="PF07508">
    <property type="entry name" value="Recombinase"/>
    <property type="match status" value="1"/>
</dbReference>
<reference evidence="3 4" key="1">
    <citation type="submission" date="2020-08" db="EMBL/GenBank/DDBJ databases">
        <title>Sequencing the genomes of 1000 actinobacteria strains.</title>
        <authorList>
            <person name="Klenk H.-P."/>
        </authorList>
    </citation>
    <scope>NUCLEOTIDE SEQUENCE [LARGE SCALE GENOMIC DNA]</scope>
    <source>
        <strain evidence="3 4">DSM 45298</strain>
    </source>
</reference>
<comment type="caution">
    <text evidence="3">The sequence shown here is derived from an EMBL/GenBank/DDBJ whole genome shotgun (WGS) entry which is preliminary data.</text>
</comment>
<organism evidence="3 4">
    <name type="scientific">Gordonia humi</name>
    <dbReference type="NCBI Taxonomy" id="686429"/>
    <lineage>
        <taxon>Bacteria</taxon>
        <taxon>Bacillati</taxon>
        <taxon>Actinomycetota</taxon>
        <taxon>Actinomycetes</taxon>
        <taxon>Mycobacteriales</taxon>
        <taxon>Gordoniaceae</taxon>
        <taxon>Gordonia</taxon>
    </lineage>
</organism>
<sequence>MNVVEQSGAQVATVQSGPVDLASPSGRMTARILASVATHEVEHARSRMQRAKQQALADGKFLGGRRPFGYEDDGLSVRDSEAAALRHMTRELLGGASLRSVARWCADEGVVSTTGKPLTPTAIRRIVLRPRNAGLVDYDGTTARCAAIVERDELLAVRAILTNPKRRTAKGTALKWQGSGAYICAESGEPMRISAATSKDPTPVYRPVSRRGGATADAASLDAYVDGAIVARLQRDDARELLTPTDDAVDHKALNDNRDGLTARLDEAAGLFADGVLTASQLATITTELREQLAAIDRQLAASDELPELRELLDADDIDAAWIDLHVEKRNRIIKSLLRVEVYRMSSRGIKRVFDPSKVALTWLNES</sequence>
<dbReference type="EMBL" id="JACIFP010000001">
    <property type="protein sequence ID" value="MBB4136084.1"/>
    <property type="molecule type" value="Genomic_DNA"/>
</dbReference>
<dbReference type="AlphaFoldDB" id="A0A840F0D8"/>
<evidence type="ECO:0000313" key="4">
    <source>
        <dbReference type="Proteomes" id="UP000551501"/>
    </source>
</evidence>
<dbReference type="PANTHER" id="PTHR30461:SF23">
    <property type="entry name" value="DNA RECOMBINASE-RELATED"/>
    <property type="match status" value="1"/>
</dbReference>